<dbReference type="InterPro" id="IPR029044">
    <property type="entry name" value="Nucleotide-diphossugar_trans"/>
</dbReference>
<dbReference type="HOGENOM" id="CLU_033536_1_0_2"/>
<dbReference type="PANTHER" id="PTHR48090:SF6">
    <property type="entry name" value="SLR5056 PROTEIN"/>
    <property type="match status" value="1"/>
</dbReference>
<feature type="transmembrane region" description="Helical" evidence="1">
    <location>
        <begin position="279"/>
        <end position="302"/>
    </location>
</feature>
<gene>
    <name evidence="3" type="primary">wcaA</name>
    <name evidence="3" type="ordered locus">HFX_2146</name>
    <name evidence="4" type="ORF">BM92_11475</name>
    <name evidence="5" type="ORF">C439_12529</name>
    <name evidence="6" type="ORF">E6P09_00965</name>
</gene>
<dbReference type="eggNOG" id="arCOG00896">
    <property type="taxonomic scope" value="Archaea"/>
</dbReference>
<keyword evidence="5" id="KW-0328">Glycosyltransferase</keyword>
<evidence type="ECO:0000256" key="1">
    <source>
        <dbReference type="SAM" id="Phobius"/>
    </source>
</evidence>
<dbReference type="Pfam" id="PF00535">
    <property type="entry name" value="Glycos_transf_2"/>
    <property type="match status" value="2"/>
</dbReference>
<dbReference type="OrthoDB" id="11098at2157"/>
<feature type="transmembrane region" description="Helical" evidence="1">
    <location>
        <begin position="314"/>
        <end position="338"/>
    </location>
</feature>
<evidence type="ECO:0000313" key="5">
    <source>
        <dbReference type="EMBL" id="ELZ99800.1"/>
    </source>
</evidence>
<dbReference type="PATRIC" id="fig|523841.21.peg.2528"/>
<dbReference type="Proteomes" id="UP000299011">
    <property type="component" value="Chromosome"/>
</dbReference>
<dbReference type="Proteomes" id="UP000027075">
    <property type="component" value="Chromosome"/>
</dbReference>
<keyword evidence="1" id="KW-0472">Membrane</keyword>
<reference evidence="3" key="1">
    <citation type="journal article" date="2012" name="Appl. Environ. Microbiol.">
        <title>Identification of the haloarchaeal phasin (PhaP) that functions in polyhydroxyalkanoate accumulation and granule formation in Haloferax mediterranei.</title>
        <authorList>
            <person name="Cai S."/>
            <person name="Cai L."/>
            <person name="Liu H."/>
            <person name="Liu X."/>
            <person name="Han J."/>
            <person name="Zhou J."/>
            <person name="Xiang H."/>
        </authorList>
    </citation>
    <scope>NUCLEOTIDE SEQUENCE</scope>
    <source>
        <strain evidence="3">CGMCC 1.2087</strain>
    </source>
</reference>
<dbReference type="EMBL" id="CP007551">
    <property type="protein sequence ID" value="AHZ23217.1"/>
    <property type="molecule type" value="Genomic_DNA"/>
</dbReference>
<dbReference type="PANTHER" id="PTHR48090">
    <property type="entry name" value="UNDECAPRENYL-PHOSPHATE 4-DEOXY-4-FORMAMIDO-L-ARABINOSE TRANSFERASE-RELATED"/>
    <property type="match status" value="1"/>
</dbReference>
<dbReference type="AlphaFoldDB" id="I3R6H5"/>
<evidence type="ECO:0000313" key="10">
    <source>
        <dbReference type="Proteomes" id="UP000299011"/>
    </source>
</evidence>
<dbReference type="PaxDb" id="523841-HFX_2146"/>
<protein>
    <submittedName>
        <fullName evidence="3">Dolichyl-phosphate beta-D-mannosyltransferase</fullName>
    </submittedName>
    <submittedName>
        <fullName evidence="4">Glycosyl transferase family 2</fullName>
    </submittedName>
    <submittedName>
        <fullName evidence="6">Glycosyltransferase family 2 protein</fullName>
    </submittedName>
</protein>
<keyword evidence="4" id="KW-0808">Transferase</keyword>
<dbReference type="GeneID" id="40154944"/>
<proteinExistence type="predicted"/>
<feature type="domain" description="Glycosyltransferase 2-like" evidence="2">
    <location>
        <begin position="9"/>
        <end position="50"/>
    </location>
</feature>
<dbReference type="Proteomes" id="UP000006469">
    <property type="component" value="Chromosome"/>
</dbReference>
<dbReference type="SUPFAM" id="SSF53448">
    <property type="entry name" value="Nucleotide-diphospho-sugar transferases"/>
    <property type="match status" value="1"/>
</dbReference>
<dbReference type="InterPro" id="IPR001173">
    <property type="entry name" value="Glyco_trans_2-like"/>
</dbReference>
<evidence type="ECO:0000313" key="8">
    <source>
        <dbReference type="Proteomes" id="UP000011603"/>
    </source>
</evidence>
<evidence type="ECO:0000313" key="9">
    <source>
        <dbReference type="Proteomes" id="UP000027075"/>
    </source>
</evidence>
<evidence type="ECO:0000259" key="2">
    <source>
        <dbReference type="Pfam" id="PF00535"/>
    </source>
</evidence>
<dbReference type="RefSeq" id="WP_004059555.1">
    <property type="nucleotide sequence ID" value="NC_017941.2"/>
</dbReference>
<evidence type="ECO:0000313" key="7">
    <source>
        <dbReference type="Proteomes" id="UP000006469"/>
    </source>
</evidence>
<reference evidence="4 9" key="4">
    <citation type="submission" date="2014-04" db="EMBL/GenBank/DDBJ databases">
        <title>Transcriptional profiles of Haloferax mediterranei on the basis of nitrogen availability.</title>
        <authorList>
            <person name="Bautista V."/>
        </authorList>
    </citation>
    <scope>NUCLEOTIDE SEQUENCE [LARGE SCALE GENOMIC DNA]</scope>
    <source>
        <strain evidence="4">ATCC 33500</strain>
        <strain evidence="9">ATCC 33500 / DSM 1411 / JCM 8866 / NBRC 14739 / NCIMB 2177 / R-4</strain>
    </source>
</reference>
<dbReference type="EMBL" id="AOLO01000010">
    <property type="protein sequence ID" value="ELZ99800.1"/>
    <property type="molecule type" value="Genomic_DNA"/>
</dbReference>
<evidence type="ECO:0000313" key="6">
    <source>
        <dbReference type="EMBL" id="QCQ73920.1"/>
    </source>
</evidence>
<dbReference type="GO" id="GO:0016757">
    <property type="term" value="F:glycosyltransferase activity"/>
    <property type="evidence" value="ECO:0007669"/>
    <property type="project" value="UniProtKB-KW"/>
</dbReference>
<reference evidence="6 10" key="6">
    <citation type="submission" date="2019-04" db="EMBL/GenBank/DDBJ databases">
        <title>Methylomes of two halophilic Archaea, Haloarcula marismortui and Haloferax mediterranei.</title>
        <authorList>
            <person name="DasSarma S."/>
            <person name="DasSarma P."/>
            <person name="DasSarma S."/>
            <person name="Fomenkov A."/>
            <person name="Vincze T."/>
            <person name="Anton B.P."/>
            <person name="Roberts R.J."/>
        </authorList>
    </citation>
    <scope>NUCLEOTIDE SEQUENCE [LARGE SCALE GENOMIC DNA]</scope>
    <source>
        <strain evidence="6">ATCC 33500</strain>
        <strain evidence="10">ATCC 33500 / DSM 1411 / JCM 8866 / NBRC 14739 / NCIMB 2177 / R-4</strain>
    </source>
</reference>
<keyword evidence="8" id="KW-1185">Reference proteome</keyword>
<evidence type="ECO:0000313" key="3">
    <source>
        <dbReference type="EMBL" id="AFK19835.1"/>
    </source>
</evidence>
<dbReference type="Proteomes" id="UP000011603">
    <property type="component" value="Unassembled WGS sequence"/>
</dbReference>
<dbReference type="STRING" id="523841.HFX_2146"/>
<dbReference type="Gene3D" id="3.90.550.10">
    <property type="entry name" value="Spore Coat Polysaccharide Biosynthesis Protein SpsA, Chain A"/>
    <property type="match status" value="1"/>
</dbReference>
<dbReference type="InterPro" id="IPR050256">
    <property type="entry name" value="Glycosyltransferase_2"/>
</dbReference>
<name>I3R6H5_HALMT</name>
<feature type="domain" description="Glycosyltransferase 2-like" evidence="2">
    <location>
        <begin position="88"/>
        <end position="205"/>
    </location>
</feature>
<evidence type="ECO:0000313" key="4">
    <source>
        <dbReference type="EMBL" id="AHZ23217.1"/>
    </source>
</evidence>
<keyword evidence="1" id="KW-1133">Transmembrane helix</keyword>
<dbReference type="EMBL" id="CP001868">
    <property type="protein sequence ID" value="AFK19835.1"/>
    <property type="molecule type" value="Genomic_DNA"/>
</dbReference>
<keyword evidence="1" id="KW-0812">Transmembrane</keyword>
<dbReference type="KEGG" id="hme:HFX_2146"/>
<accession>I3R6H5</accession>
<dbReference type="EMBL" id="CP039139">
    <property type="protein sequence ID" value="QCQ73920.1"/>
    <property type="molecule type" value="Genomic_DNA"/>
</dbReference>
<reference evidence="3 7" key="2">
    <citation type="journal article" date="2012" name="J. Bacteriol.">
        <title>Complete genome sequence of the metabolically versatile halophilic archaeon Haloferax mediterranei, a poly(3-hydroxybutyrate-co-3-hydroxyvalerate) producer.</title>
        <authorList>
            <person name="Han J."/>
            <person name="Zhang F."/>
            <person name="Hou J."/>
            <person name="Liu X."/>
            <person name="Li M."/>
            <person name="Liu H."/>
            <person name="Cai L."/>
            <person name="Zhang B."/>
            <person name="Chen Y."/>
            <person name="Zhou J."/>
            <person name="Hu S."/>
            <person name="Xiang H."/>
        </authorList>
    </citation>
    <scope>NUCLEOTIDE SEQUENCE [LARGE SCALE GENOMIC DNA]</scope>
    <source>
        <strain evidence="7">ATCC 33500 / DSM 1411 / JCM 8866 / NBRC 14739 / NCIMB 2177 / R-4</strain>
        <strain evidence="3">CGMCC 1.2087</strain>
    </source>
</reference>
<dbReference type="CDD" id="cd04179">
    <property type="entry name" value="DPM_DPG-synthase_like"/>
    <property type="match status" value="1"/>
</dbReference>
<reference evidence="3" key="5">
    <citation type="submission" date="2014-05" db="EMBL/GenBank/DDBJ databases">
        <authorList>
            <person name="Wang L."/>
            <person name="Yang H."/>
            <person name="Xiang H."/>
        </authorList>
    </citation>
    <scope>NUCLEOTIDE SEQUENCE</scope>
    <source>
        <strain evidence="3">CGMCC 1.2087</strain>
    </source>
</reference>
<reference evidence="5 8" key="3">
    <citation type="journal article" date="2014" name="PLoS Genet.">
        <title>Phylogenetically driven sequencing of extremely halophilic archaea reveals strategies for static and dynamic osmo-response.</title>
        <authorList>
            <person name="Becker E.A."/>
            <person name="Seitzer P.M."/>
            <person name="Tritt A."/>
            <person name="Larsen D."/>
            <person name="Krusor M."/>
            <person name="Yao A.I."/>
            <person name="Wu D."/>
            <person name="Madern D."/>
            <person name="Eisen J.A."/>
            <person name="Darling A.E."/>
            <person name="Facciotti M.T."/>
        </authorList>
    </citation>
    <scope>NUCLEOTIDE SEQUENCE [LARGE SCALE GENOMIC DNA]</scope>
    <source>
        <strain evidence="5">ATCC 33500</strain>
        <strain evidence="8">ATCC 33500 / DSM 1411 / JCM 8866 / NBRC 14739 / NCIMB 2177 / R-4</strain>
    </source>
</reference>
<sequence length="352" mass="39526">MYREHSIGVVVPAYNEEGFIGDVIRDMPEYVDRIFVIDDCSTDGTWDEILASARETRESPNGDNSADGVMTATDGGLSLTNRAKRHDTIGRVVPIEHTENLGAGGAIKTGYLAAREDEIDITATVDGDGQMDLSLLPKLLDPIVEGDADYAKGNRLLYKDYRIEMPKFRFFGNSILTFLTKISSGYWKTMDPQNGYTAISLYALENAGIEDMYEYYGYCNDLLVKMNAKGIRVADVAMPAVYGDEESSIQYSTYIRKVSLMLLRNFFWRLKVKYLVLDFHPLALFYVFGSIMSLFALLGAGWATYAKFTYGDSLFVPAVSSLLLFSIGSMFLMFGMLFDMQVNRDLETQVYE</sequence>
<organism evidence="3 7">
    <name type="scientific">Haloferax mediterranei (strain ATCC 33500 / DSM 1411 / JCM 8866 / NBRC 14739 / NCIMB 2177 / R-4)</name>
    <name type="common">Halobacterium mediterranei</name>
    <dbReference type="NCBI Taxonomy" id="523841"/>
    <lineage>
        <taxon>Archaea</taxon>
        <taxon>Methanobacteriati</taxon>
        <taxon>Methanobacteriota</taxon>
        <taxon>Stenosarchaea group</taxon>
        <taxon>Halobacteria</taxon>
        <taxon>Halobacteriales</taxon>
        <taxon>Haloferacaceae</taxon>
        <taxon>Haloferax</taxon>
    </lineage>
</organism>